<organism evidence="1 2">
    <name type="scientific">Pedococcus cremeus</name>
    <dbReference type="NCBI Taxonomy" id="587636"/>
    <lineage>
        <taxon>Bacteria</taxon>
        <taxon>Bacillati</taxon>
        <taxon>Actinomycetota</taxon>
        <taxon>Actinomycetes</taxon>
        <taxon>Micrococcales</taxon>
        <taxon>Intrasporangiaceae</taxon>
        <taxon>Pedococcus</taxon>
    </lineage>
</organism>
<dbReference type="Pfam" id="PF10094">
    <property type="entry name" value="DUF2332"/>
    <property type="match status" value="1"/>
</dbReference>
<evidence type="ECO:0008006" key="3">
    <source>
        <dbReference type="Google" id="ProtNLM"/>
    </source>
</evidence>
<dbReference type="InterPro" id="IPR011200">
    <property type="entry name" value="UCP012608"/>
</dbReference>
<dbReference type="AlphaFoldDB" id="A0A1H9XQJ4"/>
<dbReference type="OrthoDB" id="8899077at2"/>
<name>A0A1H9XQJ4_9MICO</name>
<evidence type="ECO:0000313" key="2">
    <source>
        <dbReference type="Proteomes" id="UP000199019"/>
    </source>
</evidence>
<reference evidence="2" key="1">
    <citation type="submission" date="2016-10" db="EMBL/GenBank/DDBJ databases">
        <authorList>
            <person name="Varghese N."/>
            <person name="Submissions S."/>
        </authorList>
    </citation>
    <scope>NUCLEOTIDE SEQUENCE [LARGE SCALE GENOMIC DNA]</scope>
    <source>
        <strain evidence="2">CGMCC 1.6963</strain>
    </source>
</reference>
<dbReference type="EMBL" id="FOHB01000010">
    <property type="protein sequence ID" value="SES48438.1"/>
    <property type="molecule type" value="Genomic_DNA"/>
</dbReference>
<dbReference type="Proteomes" id="UP000199019">
    <property type="component" value="Unassembled WGS sequence"/>
</dbReference>
<keyword evidence="2" id="KW-1185">Reference proteome</keyword>
<proteinExistence type="predicted"/>
<dbReference type="RefSeq" id="WP_091762518.1">
    <property type="nucleotide sequence ID" value="NZ_FOHB01000010.1"/>
</dbReference>
<protein>
    <recommendedName>
        <fullName evidence="3">DUF2332 domain-containing protein</fullName>
    </recommendedName>
</protein>
<sequence>MDPTPAETAEEYRRFARVQARGSSHAYERLAEAVAASGPVLDLLATLPAAKRQPNLLFGVGRLMGAPVMDPDAFTAWVVEHWHDVRPEVLARSTQTNEAARCATLLPVLAGIPGPLALLEVGASAGLCLYADRYRYEYRHRDDAVTAVGAGPGPGVTLPCRLDNDVPVPDRLPEVVWRAGLDLHPLDVTSGDDLAWLEALVWPEHEERRRRLHAAAEVLRSDPPLLVAGDLVEHLPALAARAPAGATLVVFHSAVLAYAAPEQRRRFAEVVRGLPGHWVANEAPSVLAGLVEPPAEPEPEPGRFLVARDGAPVAWSDPHGQSLFWLHQ</sequence>
<dbReference type="STRING" id="587636.SAMN05216199_0123"/>
<gene>
    <name evidence="1" type="ORF">SAMN05216199_0123</name>
</gene>
<accession>A0A1H9XQJ4</accession>
<evidence type="ECO:0000313" key="1">
    <source>
        <dbReference type="EMBL" id="SES48438.1"/>
    </source>
</evidence>